<dbReference type="Proteomes" id="UP000001811">
    <property type="component" value="Chromosome 13"/>
</dbReference>
<dbReference type="InParanoid" id="G1SHE0"/>
<feature type="compositionally biased region" description="Basic and acidic residues" evidence="6">
    <location>
        <begin position="274"/>
        <end position="289"/>
    </location>
</feature>
<dbReference type="EMBL" id="AAGW02000300">
    <property type="status" value="NOT_ANNOTATED_CDS"/>
    <property type="molecule type" value="Genomic_DNA"/>
</dbReference>
<dbReference type="GO" id="GO:0042110">
    <property type="term" value="P:T cell activation"/>
    <property type="evidence" value="ECO:0007669"/>
    <property type="project" value="TreeGrafter"/>
</dbReference>
<feature type="signal peptide" evidence="8">
    <location>
        <begin position="1"/>
        <end position="18"/>
    </location>
</feature>
<keyword evidence="5" id="KW-0393">Immunoglobulin domain</keyword>
<sequence length="289" mass="32500">MAVLLWLLPLLLLLEAKGDSGDDVNPEEVAAVLQGPASLSLEIPSDEDVERIIWYFHKPLATVVPGKDGHPATIRVTNPQFENRLSWLDTSHTLLIRNLSWADSGLYQAQVYLGTSQLSTMQYYDLRIYQWLSEPQITVNFEISREGPCNMSLTCFVKADMDVTYSWFSSGDSTDTNHEGPVLRTSWRPGDSALLYTCRASNPISSIRSRPISAGHFCADPGYSEKPSTPFCLLAKGLLLLLLLVILAVGLWVVRVVRVQKKKQMPKMKKLKRNRMELRKREKPGLSLP</sequence>
<dbReference type="Ensembl" id="ENSOCUT00000002365.4">
    <property type="protein sequence ID" value="ENSOCUP00000002044.2"/>
    <property type="gene ID" value="ENSOCUG00000002366.4"/>
</dbReference>
<evidence type="ECO:0000256" key="4">
    <source>
        <dbReference type="ARBA" id="ARBA00023180"/>
    </source>
</evidence>
<dbReference type="SUPFAM" id="SSF48726">
    <property type="entry name" value="Immunoglobulin"/>
    <property type="match status" value="2"/>
</dbReference>
<evidence type="ECO:0000256" key="3">
    <source>
        <dbReference type="ARBA" id="ARBA00023136"/>
    </source>
</evidence>
<dbReference type="CTD" id="89886"/>
<keyword evidence="11" id="KW-1185">Reference proteome</keyword>
<evidence type="ECO:0000256" key="5">
    <source>
        <dbReference type="ARBA" id="ARBA00023319"/>
    </source>
</evidence>
<dbReference type="Gene3D" id="2.60.40.10">
    <property type="entry name" value="Immunoglobulins"/>
    <property type="match status" value="2"/>
</dbReference>
<comment type="subcellular location">
    <subcellularLocation>
        <location evidence="1">Membrane</location>
    </subcellularLocation>
</comment>
<feature type="transmembrane region" description="Helical" evidence="7">
    <location>
        <begin position="233"/>
        <end position="257"/>
    </location>
</feature>
<dbReference type="PROSITE" id="PS50835">
    <property type="entry name" value="IG_LIKE"/>
    <property type="match status" value="1"/>
</dbReference>
<accession>G1SHE0</accession>
<dbReference type="FunCoup" id="G1SHE0">
    <property type="interactions" value="135"/>
</dbReference>
<dbReference type="InterPro" id="IPR015631">
    <property type="entry name" value="CD2/SLAM_rcpt"/>
</dbReference>
<keyword evidence="7" id="KW-0812">Transmembrane</keyword>
<feature type="region of interest" description="Disordered" evidence="6">
    <location>
        <begin position="266"/>
        <end position="289"/>
    </location>
</feature>
<dbReference type="Bgee" id="ENSOCUG00000002366">
    <property type="expression patterns" value="Expressed in ovary and 9 other cell types or tissues"/>
</dbReference>
<dbReference type="InterPro" id="IPR013106">
    <property type="entry name" value="Ig_V-set"/>
</dbReference>
<dbReference type="AlphaFoldDB" id="G1SHE0"/>
<dbReference type="InterPro" id="IPR013151">
    <property type="entry name" value="Immunoglobulin_dom"/>
</dbReference>
<evidence type="ECO:0000313" key="11">
    <source>
        <dbReference type="Proteomes" id="UP000001811"/>
    </source>
</evidence>
<evidence type="ECO:0000256" key="7">
    <source>
        <dbReference type="SAM" id="Phobius"/>
    </source>
</evidence>
<protein>
    <submittedName>
        <fullName evidence="10">SLAM family member 9</fullName>
    </submittedName>
</protein>
<evidence type="ECO:0000256" key="2">
    <source>
        <dbReference type="ARBA" id="ARBA00022729"/>
    </source>
</evidence>
<keyword evidence="4" id="KW-0325">Glycoprotein</keyword>
<dbReference type="STRING" id="9986.ENSOCUP00000002044"/>
<evidence type="ECO:0000313" key="10">
    <source>
        <dbReference type="Ensembl" id="ENSOCUP00000002044.2"/>
    </source>
</evidence>
<gene>
    <name evidence="10" type="primary">SLAMF9</name>
</gene>
<dbReference type="Pfam" id="PF00047">
    <property type="entry name" value="ig"/>
    <property type="match status" value="1"/>
</dbReference>
<dbReference type="eggNOG" id="ENOG502SB7W">
    <property type="taxonomic scope" value="Eukaryota"/>
</dbReference>
<dbReference type="InterPro" id="IPR007110">
    <property type="entry name" value="Ig-like_dom"/>
</dbReference>
<dbReference type="PANTHER" id="PTHR12080">
    <property type="entry name" value="SIGNALING LYMPHOCYTIC ACTIVATION MOLECULE"/>
    <property type="match status" value="1"/>
</dbReference>
<dbReference type="KEGG" id="ocu:100346293"/>
<reference evidence="10" key="3">
    <citation type="submission" date="2025-09" db="UniProtKB">
        <authorList>
            <consortium name="Ensembl"/>
        </authorList>
    </citation>
    <scope>IDENTIFICATION</scope>
    <source>
        <strain evidence="10">Thorbecke</strain>
    </source>
</reference>
<dbReference type="HOGENOM" id="CLU_069386_3_1_1"/>
<dbReference type="PANTHER" id="PTHR12080:SF18">
    <property type="entry name" value="SLAM FAMILY MEMBER 9"/>
    <property type="match status" value="1"/>
</dbReference>
<dbReference type="GeneID" id="100346293"/>
<evidence type="ECO:0000256" key="6">
    <source>
        <dbReference type="SAM" id="MobiDB-lite"/>
    </source>
</evidence>
<organism evidence="10 11">
    <name type="scientific">Oryctolagus cuniculus</name>
    <name type="common">Rabbit</name>
    <dbReference type="NCBI Taxonomy" id="9986"/>
    <lineage>
        <taxon>Eukaryota</taxon>
        <taxon>Metazoa</taxon>
        <taxon>Chordata</taxon>
        <taxon>Craniata</taxon>
        <taxon>Vertebrata</taxon>
        <taxon>Euteleostomi</taxon>
        <taxon>Mammalia</taxon>
        <taxon>Eutheria</taxon>
        <taxon>Euarchontoglires</taxon>
        <taxon>Glires</taxon>
        <taxon>Lagomorpha</taxon>
        <taxon>Leporidae</taxon>
        <taxon>Oryctolagus</taxon>
    </lineage>
</organism>
<evidence type="ECO:0000256" key="8">
    <source>
        <dbReference type="SAM" id="SignalP"/>
    </source>
</evidence>
<evidence type="ECO:0000259" key="9">
    <source>
        <dbReference type="PROSITE" id="PS50835"/>
    </source>
</evidence>
<dbReference type="PaxDb" id="9986-ENSOCUP00000002044"/>
<dbReference type="OrthoDB" id="9427418at2759"/>
<keyword evidence="3 7" id="KW-0472">Membrane</keyword>
<proteinExistence type="predicted"/>
<keyword evidence="2 8" id="KW-0732">Signal</keyword>
<dbReference type="GeneTree" id="ENSGT01030000234540"/>
<keyword evidence="7" id="KW-1133">Transmembrane helix</keyword>
<feature type="domain" description="Ig-like" evidence="9">
    <location>
        <begin position="135"/>
        <end position="213"/>
    </location>
</feature>
<dbReference type="InterPro" id="IPR013783">
    <property type="entry name" value="Ig-like_fold"/>
</dbReference>
<reference evidence="10" key="2">
    <citation type="submission" date="2025-08" db="UniProtKB">
        <authorList>
            <consortium name="Ensembl"/>
        </authorList>
    </citation>
    <scope>IDENTIFICATION</scope>
    <source>
        <strain evidence="10">Thorbecke</strain>
    </source>
</reference>
<dbReference type="Pfam" id="PF07686">
    <property type="entry name" value="V-set"/>
    <property type="match status" value="1"/>
</dbReference>
<dbReference type="OMA" id="CRANNPI"/>
<dbReference type="GO" id="GO:0009897">
    <property type="term" value="C:external side of plasma membrane"/>
    <property type="evidence" value="ECO:0007669"/>
    <property type="project" value="TreeGrafter"/>
</dbReference>
<dbReference type="InterPro" id="IPR036179">
    <property type="entry name" value="Ig-like_dom_sf"/>
</dbReference>
<evidence type="ECO:0000256" key="1">
    <source>
        <dbReference type="ARBA" id="ARBA00004370"/>
    </source>
</evidence>
<reference evidence="10 11" key="1">
    <citation type="journal article" date="2011" name="Nature">
        <title>A high-resolution map of human evolutionary constraint using 29 mammals.</title>
        <authorList>
            <person name="Lindblad-Toh K."/>
            <person name="Garber M."/>
            <person name="Zuk O."/>
            <person name="Lin M.F."/>
            <person name="Parker B.J."/>
            <person name="Washietl S."/>
            <person name="Kheradpour P."/>
            <person name="Ernst J."/>
            <person name="Jordan G."/>
            <person name="Mauceli E."/>
            <person name="Ward L.D."/>
            <person name="Lowe C.B."/>
            <person name="Holloway A.K."/>
            <person name="Clamp M."/>
            <person name="Gnerre S."/>
            <person name="Alfoldi J."/>
            <person name="Beal K."/>
            <person name="Chang J."/>
            <person name="Clawson H."/>
            <person name="Cuff J."/>
            <person name="Di Palma F."/>
            <person name="Fitzgerald S."/>
            <person name="Flicek P."/>
            <person name="Guttman M."/>
            <person name="Hubisz M.J."/>
            <person name="Jaffe D.B."/>
            <person name="Jungreis I."/>
            <person name="Kent W.J."/>
            <person name="Kostka D."/>
            <person name="Lara M."/>
            <person name="Martins A.L."/>
            <person name="Massingham T."/>
            <person name="Moltke I."/>
            <person name="Raney B.J."/>
            <person name="Rasmussen M.D."/>
            <person name="Robinson J."/>
            <person name="Stark A."/>
            <person name="Vilella A.J."/>
            <person name="Wen J."/>
            <person name="Xie X."/>
            <person name="Zody M.C."/>
            <person name="Baldwin J."/>
            <person name="Bloom T."/>
            <person name="Chin C.W."/>
            <person name="Heiman D."/>
            <person name="Nicol R."/>
            <person name="Nusbaum C."/>
            <person name="Young S."/>
            <person name="Wilkinson J."/>
            <person name="Worley K.C."/>
            <person name="Kovar C.L."/>
            <person name="Muzny D.M."/>
            <person name="Gibbs R.A."/>
            <person name="Cree A."/>
            <person name="Dihn H.H."/>
            <person name="Fowler G."/>
            <person name="Jhangiani S."/>
            <person name="Joshi V."/>
            <person name="Lee S."/>
            <person name="Lewis L.R."/>
            <person name="Nazareth L.V."/>
            <person name="Okwuonu G."/>
            <person name="Santibanez J."/>
            <person name="Warren W.C."/>
            <person name="Mardis E.R."/>
            <person name="Weinstock G.M."/>
            <person name="Wilson R.K."/>
            <person name="Delehaunty K."/>
            <person name="Dooling D."/>
            <person name="Fronik C."/>
            <person name="Fulton L."/>
            <person name="Fulton B."/>
            <person name="Graves T."/>
            <person name="Minx P."/>
            <person name="Sodergren E."/>
            <person name="Birney E."/>
            <person name="Margulies E.H."/>
            <person name="Herrero J."/>
            <person name="Green E.D."/>
            <person name="Haussler D."/>
            <person name="Siepel A."/>
            <person name="Goldman N."/>
            <person name="Pollard K.S."/>
            <person name="Pedersen J.S."/>
            <person name="Lander E.S."/>
            <person name="Kellis M."/>
        </authorList>
    </citation>
    <scope>NUCLEOTIDE SEQUENCE [LARGE SCALE GENOMIC DNA]</scope>
    <source>
        <strain evidence="10 11">Thorbecke inbred</strain>
    </source>
</reference>
<name>G1SHE0_RABIT</name>
<feature type="chain" id="PRO_5003421891" evidence="8">
    <location>
        <begin position="19"/>
        <end position="289"/>
    </location>
</feature>